<protein>
    <submittedName>
        <fullName evidence="2">Uncharacterized protein</fullName>
    </submittedName>
</protein>
<name>A0A3P6NX34_ANISI</name>
<evidence type="ECO:0000313" key="2">
    <source>
        <dbReference type="EMBL" id="VDK20085.1"/>
    </source>
</evidence>
<dbReference type="AlphaFoldDB" id="A0A3P6NX34"/>
<gene>
    <name evidence="2" type="ORF">ASIM_LOCUS2525</name>
</gene>
<proteinExistence type="predicted"/>
<dbReference type="EMBL" id="UYRR01003425">
    <property type="protein sequence ID" value="VDK20085.1"/>
    <property type="molecule type" value="Genomic_DNA"/>
</dbReference>
<feature type="region of interest" description="Disordered" evidence="1">
    <location>
        <begin position="1"/>
        <end position="31"/>
    </location>
</feature>
<dbReference type="OrthoDB" id="5788244at2759"/>
<dbReference type="Proteomes" id="UP000267096">
    <property type="component" value="Unassembled WGS sequence"/>
</dbReference>
<evidence type="ECO:0000313" key="3">
    <source>
        <dbReference type="Proteomes" id="UP000267096"/>
    </source>
</evidence>
<sequence>MLPTTRSRTPSPHYRTAIRRSPSPPSPSSRYASYRKFANLLLIRSYQKQLVTDFFSTPSPQPLSEEDEPMSSSVRQRRLPLIGSIPRASLLSPNSNEYYAGSMFPPPQRFRRPPPPPSTYCTPPTDIPSPSPASSIDYQLYAPNIHAASTPRLSPGYRRPGYFGDGAPPFASTTSTSTGARVSGDATSRTHTRIIQAQPANVPLSDSDNDDEPKWAIV</sequence>
<keyword evidence="3" id="KW-1185">Reference proteome</keyword>
<accession>A0A3P6NX34</accession>
<reference evidence="2 3" key="1">
    <citation type="submission" date="2018-11" db="EMBL/GenBank/DDBJ databases">
        <authorList>
            <consortium name="Pathogen Informatics"/>
        </authorList>
    </citation>
    <scope>NUCLEOTIDE SEQUENCE [LARGE SCALE GENOMIC DNA]</scope>
</reference>
<organism evidence="2 3">
    <name type="scientific">Anisakis simplex</name>
    <name type="common">Herring worm</name>
    <dbReference type="NCBI Taxonomy" id="6269"/>
    <lineage>
        <taxon>Eukaryota</taxon>
        <taxon>Metazoa</taxon>
        <taxon>Ecdysozoa</taxon>
        <taxon>Nematoda</taxon>
        <taxon>Chromadorea</taxon>
        <taxon>Rhabditida</taxon>
        <taxon>Spirurina</taxon>
        <taxon>Ascaridomorpha</taxon>
        <taxon>Ascaridoidea</taxon>
        <taxon>Anisakidae</taxon>
        <taxon>Anisakis</taxon>
        <taxon>Anisakis simplex complex</taxon>
    </lineage>
</organism>
<feature type="compositionally biased region" description="Polar residues" evidence="1">
    <location>
        <begin position="1"/>
        <end position="10"/>
    </location>
</feature>
<evidence type="ECO:0000256" key="1">
    <source>
        <dbReference type="SAM" id="MobiDB-lite"/>
    </source>
</evidence>
<feature type="region of interest" description="Disordered" evidence="1">
    <location>
        <begin position="197"/>
        <end position="218"/>
    </location>
</feature>